<dbReference type="RefSeq" id="WP_037523422.1">
    <property type="nucleotide sequence ID" value="NZ_JGVR01000082.1"/>
</dbReference>
<organism evidence="2 3">
    <name type="scientific">Sphingobium yanoikuyae</name>
    <name type="common">Sphingomonas yanoikuyae</name>
    <dbReference type="NCBI Taxonomy" id="13690"/>
    <lineage>
        <taxon>Bacteria</taxon>
        <taxon>Pseudomonadati</taxon>
        <taxon>Pseudomonadota</taxon>
        <taxon>Alphaproteobacteria</taxon>
        <taxon>Sphingomonadales</taxon>
        <taxon>Sphingomonadaceae</taxon>
        <taxon>Sphingobium</taxon>
    </lineage>
</organism>
<dbReference type="AlphaFoldDB" id="A0A084E215"/>
<dbReference type="PATRIC" id="fig|13690.10.peg.5462"/>
<gene>
    <name evidence="2" type="ORF">CP98_05271</name>
</gene>
<keyword evidence="1" id="KW-0812">Transmembrane</keyword>
<keyword evidence="1" id="KW-0472">Membrane</keyword>
<name>A0A084E215_SPHYA</name>
<evidence type="ECO:0000256" key="1">
    <source>
        <dbReference type="SAM" id="Phobius"/>
    </source>
</evidence>
<dbReference type="eggNOG" id="ENOG502ZB5X">
    <property type="taxonomic scope" value="Bacteria"/>
</dbReference>
<dbReference type="InterPro" id="IPR007973">
    <property type="entry name" value="Pilus_assembly_TraE"/>
</dbReference>
<dbReference type="Proteomes" id="UP000028534">
    <property type="component" value="Unassembled WGS sequence"/>
</dbReference>
<protein>
    <submittedName>
        <fullName evidence="2">TraE family protein</fullName>
    </submittedName>
</protein>
<evidence type="ECO:0000313" key="2">
    <source>
        <dbReference type="EMBL" id="KEZ12007.1"/>
    </source>
</evidence>
<sequence length="188" mass="21159">MEITYQHAQNQRILRQRNLLVVVAAALASLTAVLFFVTVTRDREIVLQPVLRSPLTVSSAGVSREYLELITRDTAVLTLDRSPQNLEYWMKSVLDITAPGAQGKLKADLMKIVNEQRGSSIAQFFTIQTMEIDPKNLWSTVTGDLHTIVGNKVVSNERRTFRFDWEYSGVSLKLVGFGMVTTGKEKDQ</sequence>
<evidence type="ECO:0000313" key="3">
    <source>
        <dbReference type="Proteomes" id="UP000028534"/>
    </source>
</evidence>
<dbReference type="Pfam" id="PF05309">
    <property type="entry name" value="TraE"/>
    <property type="match status" value="1"/>
</dbReference>
<reference evidence="2 3" key="1">
    <citation type="submission" date="2014-03" db="EMBL/GenBank/DDBJ databases">
        <title>Genome sequence of Sphingobium yanoikuyae B1.</title>
        <authorList>
            <person name="Gan H.M."/>
            <person name="Gan H.Y."/>
            <person name="Savka M.A."/>
        </authorList>
    </citation>
    <scope>NUCLEOTIDE SEQUENCE [LARGE SCALE GENOMIC DNA]</scope>
    <source>
        <strain evidence="2 3">B1</strain>
    </source>
</reference>
<feature type="transmembrane region" description="Helical" evidence="1">
    <location>
        <begin position="19"/>
        <end position="39"/>
    </location>
</feature>
<comment type="caution">
    <text evidence="2">The sequence shown here is derived from an EMBL/GenBank/DDBJ whole genome shotgun (WGS) entry which is preliminary data.</text>
</comment>
<keyword evidence="1" id="KW-1133">Transmembrane helix</keyword>
<accession>A0A084E215</accession>
<dbReference type="EMBL" id="JGVR01000082">
    <property type="protein sequence ID" value="KEZ12007.1"/>
    <property type="molecule type" value="Genomic_DNA"/>
</dbReference>
<proteinExistence type="predicted"/>